<dbReference type="EMBL" id="NJHN03000036">
    <property type="protein sequence ID" value="KAH9422383.1"/>
    <property type="molecule type" value="Genomic_DNA"/>
</dbReference>
<name>A0ABQ8JIG0_DERPT</name>
<evidence type="ECO:0000313" key="2">
    <source>
        <dbReference type="Proteomes" id="UP000887458"/>
    </source>
</evidence>
<reference evidence="1 2" key="2">
    <citation type="journal article" date="2022" name="Mol. Biol. Evol.">
        <title>Comparative Genomics Reveals Insights into the Divergent Evolution of Astigmatic Mites and Household Pest Adaptations.</title>
        <authorList>
            <person name="Xiong Q."/>
            <person name="Wan A.T."/>
            <person name="Liu X."/>
            <person name="Fung C.S."/>
            <person name="Xiao X."/>
            <person name="Malainual N."/>
            <person name="Hou J."/>
            <person name="Wang L."/>
            <person name="Wang M."/>
            <person name="Yang K.Y."/>
            <person name="Cui Y."/>
            <person name="Leung E.L."/>
            <person name="Nong W."/>
            <person name="Shin S.K."/>
            <person name="Au S.W."/>
            <person name="Jeong K.Y."/>
            <person name="Chew F.T."/>
            <person name="Hui J.H."/>
            <person name="Leung T.F."/>
            <person name="Tungtrongchitr A."/>
            <person name="Zhong N."/>
            <person name="Liu Z."/>
            <person name="Tsui S.K."/>
        </authorList>
    </citation>
    <scope>NUCLEOTIDE SEQUENCE [LARGE SCALE GENOMIC DNA]</scope>
    <source>
        <strain evidence="1">Derp</strain>
    </source>
</reference>
<organism evidence="1 2">
    <name type="scientific">Dermatophagoides pteronyssinus</name>
    <name type="common">European house dust mite</name>
    <dbReference type="NCBI Taxonomy" id="6956"/>
    <lineage>
        <taxon>Eukaryota</taxon>
        <taxon>Metazoa</taxon>
        <taxon>Ecdysozoa</taxon>
        <taxon>Arthropoda</taxon>
        <taxon>Chelicerata</taxon>
        <taxon>Arachnida</taxon>
        <taxon>Acari</taxon>
        <taxon>Acariformes</taxon>
        <taxon>Sarcoptiformes</taxon>
        <taxon>Astigmata</taxon>
        <taxon>Psoroptidia</taxon>
        <taxon>Analgoidea</taxon>
        <taxon>Pyroglyphidae</taxon>
        <taxon>Dermatophagoidinae</taxon>
        <taxon>Dermatophagoides</taxon>
    </lineage>
</organism>
<keyword evidence="2" id="KW-1185">Reference proteome</keyword>
<dbReference type="Proteomes" id="UP000887458">
    <property type="component" value="Unassembled WGS sequence"/>
</dbReference>
<evidence type="ECO:0000313" key="1">
    <source>
        <dbReference type="EMBL" id="KAH9422383.1"/>
    </source>
</evidence>
<accession>A0ABQ8JIG0</accession>
<reference evidence="1 2" key="1">
    <citation type="journal article" date="2018" name="J. Allergy Clin. Immunol.">
        <title>High-quality assembly of Dermatophagoides pteronyssinus genome and transcriptome reveals a wide range of novel allergens.</title>
        <authorList>
            <person name="Liu X.Y."/>
            <person name="Yang K.Y."/>
            <person name="Wang M.Q."/>
            <person name="Kwok J.S."/>
            <person name="Zeng X."/>
            <person name="Yang Z."/>
            <person name="Xiao X.J."/>
            <person name="Lau C.P."/>
            <person name="Li Y."/>
            <person name="Huang Z.M."/>
            <person name="Ba J.G."/>
            <person name="Yim A.K."/>
            <person name="Ouyang C.Y."/>
            <person name="Ngai S.M."/>
            <person name="Chan T.F."/>
            <person name="Leung E.L."/>
            <person name="Liu L."/>
            <person name="Liu Z.G."/>
            <person name="Tsui S.K."/>
        </authorList>
    </citation>
    <scope>NUCLEOTIDE SEQUENCE [LARGE SCALE GENOMIC DNA]</scope>
    <source>
        <strain evidence="1">Derp</strain>
    </source>
</reference>
<sequence>MDTKPIKFDKSNEYINCGIEHKMFVISIVDNNLHQFENCTKISYNNIDEHFVLEKNLFILNNGYRYEFQQIQSSINQTFCLSSTESDDDEISSYSMIRLNKTDHKYHNILLYFVTKFGQNSIKYLIHNFKLQSNNQLIRQHNNAKIRYIMVNFNNQHLIIHNDYYYPKDGENSNDEMYKNQFQLIKDPFIYKNDKKPLEMDL</sequence>
<comment type="caution">
    <text evidence="1">The sequence shown here is derived from an EMBL/GenBank/DDBJ whole genome shotgun (WGS) entry which is preliminary data.</text>
</comment>
<protein>
    <submittedName>
        <fullName evidence="1">Uncharacterized protein</fullName>
    </submittedName>
</protein>
<proteinExistence type="predicted"/>
<gene>
    <name evidence="1" type="ORF">DERP_003058</name>
</gene>